<organism evidence="3 4">
    <name type="scientific">Fuerstiella marisgermanici</name>
    <dbReference type="NCBI Taxonomy" id="1891926"/>
    <lineage>
        <taxon>Bacteria</taxon>
        <taxon>Pseudomonadati</taxon>
        <taxon>Planctomycetota</taxon>
        <taxon>Planctomycetia</taxon>
        <taxon>Planctomycetales</taxon>
        <taxon>Planctomycetaceae</taxon>
        <taxon>Fuerstiella</taxon>
    </lineage>
</organism>
<reference evidence="3 4" key="1">
    <citation type="journal article" date="2016" name="Front. Microbiol.">
        <title>Fuerstia marisgermanicae gen. nov., sp. nov., an Unusual Member of the Phylum Planctomycetes from the German Wadden Sea.</title>
        <authorList>
            <person name="Kohn T."/>
            <person name="Heuer A."/>
            <person name="Jogler M."/>
            <person name="Vollmers J."/>
            <person name="Boedeker C."/>
            <person name="Bunk B."/>
            <person name="Rast P."/>
            <person name="Borchert D."/>
            <person name="Glockner I."/>
            <person name="Freese H.M."/>
            <person name="Klenk H.P."/>
            <person name="Overmann J."/>
            <person name="Kaster A.K."/>
            <person name="Rohde M."/>
            <person name="Wiegand S."/>
            <person name="Jogler C."/>
        </authorList>
    </citation>
    <scope>NUCLEOTIDE SEQUENCE [LARGE SCALE GENOMIC DNA]</scope>
    <source>
        <strain evidence="3 4">NH11</strain>
    </source>
</reference>
<dbReference type="PANTHER" id="PTHR43135:SF3">
    <property type="entry name" value="ALPHA-D-RIBOSE 1-METHYLPHOSPHONATE 5-TRIPHOSPHATE DIPHOSPHATASE"/>
    <property type="match status" value="1"/>
</dbReference>
<dbReference type="EMBL" id="CP017641">
    <property type="protein sequence ID" value="APZ91624.1"/>
    <property type="molecule type" value="Genomic_DNA"/>
</dbReference>
<proteinExistence type="predicted"/>
<keyword evidence="4" id="KW-1185">Reference proteome</keyword>
<keyword evidence="1" id="KW-0732">Signal</keyword>
<dbReference type="Pfam" id="PF01979">
    <property type="entry name" value="Amidohydro_1"/>
    <property type="match status" value="1"/>
</dbReference>
<dbReference type="SUPFAM" id="SSF51556">
    <property type="entry name" value="Metallo-dependent hydrolases"/>
    <property type="match status" value="1"/>
</dbReference>
<dbReference type="InterPro" id="IPR032466">
    <property type="entry name" value="Metal_Hydrolase"/>
</dbReference>
<dbReference type="STRING" id="1891926.Fuma_01213"/>
<dbReference type="InterPro" id="IPR051781">
    <property type="entry name" value="Metallo-dep_Hydrolase"/>
</dbReference>
<dbReference type="AlphaFoldDB" id="A0A1P8WC57"/>
<evidence type="ECO:0000313" key="4">
    <source>
        <dbReference type="Proteomes" id="UP000187735"/>
    </source>
</evidence>
<dbReference type="Gene3D" id="2.30.40.10">
    <property type="entry name" value="Urease, subunit C, domain 1"/>
    <property type="match status" value="1"/>
</dbReference>
<feature type="chain" id="PRO_5013066243" evidence="1">
    <location>
        <begin position="30"/>
        <end position="435"/>
    </location>
</feature>
<dbReference type="KEGG" id="fmr:Fuma_01213"/>
<dbReference type="RefSeq" id="WP_077023352.1">
    <property type="nucleotide sequence ID" value="NZ_CP017641.1"/>
</dbReference>
<evidence type="ECO:0000313" key="3">
    <source>
        <dbReference type="EMBL" id="APZ91624.1"/>
    </source>
</evidence>
<protein>
    <submittedName>
        <fullName evidence="3">Phosphonate metabolism protein PhnM</fullName>
    </submittedName>
</protein>
<evidence type="ECO:0000256" key="1">
    <source>
        <dbReference type="SAM" id="SignalP"/>
    </source>
</evidence>
<feature type="signal peptide" evidence="1">
    <location>
        <begin position="1"/>
        <end position="29"/>
    </location>
</feature>
<accession>A0A1P8WC57</accession>
<dbReference type="GO" id="GO:0016810">
    <property type="term" value="F:hydrolase activity, acting on carbon-nitrogen (but not peptide) bonds"/>
    <property type="evidence" value="ECO:0007669"/>
    <property type="project" value="InterPro"/>
</dbReference>
<dbReference type="InterPro" id="IPR011059">
    <property type="entry name" value="Metal-dep_hydrolase_composite"/>
</dbReference>
<gene>
    <name evidence="3" type="ORF">Fuma_01213</name>
</gene>
<sequence precursor="true">MSARLSARSEFTLRAAVVCMLAASTSAQATDEVPGAPQQQPVAFTNAVIHTIVGKPIDRGAILFEDGRITAIGDRVAPPDNARVIDLKGLHVYPGLIEAHSQIGLKEISAVRATRDFSETGSLNPNVKANVSVNPDSEVIPVTRANGVLLAVSAPSGGRVSGMAAVLQLDGWTYEDMTVKANAALVINWPSPPSSGESPGLKILRRMFKEARAYRKARAVDESQQRFDIRYEALAPVLDGDVPVMAMAHDVREIQAAVGFAEEQGVRLIIFGGHDAERCAELLKQHDIPVVVDSVHRRPKRRHEPYDVAYTLPARLSKAGVKFCISGSDRADTWNSRNLPYHAATAVAHGLSHEDAVRSITLFPAQILGIDDRVGSLEVGKDATLIVTTGDPLETTTHIKHAFVQGRQVQLSSRHTRLYEKYSEKYRQTAVDEKK</sequence>
<feature type="domain" description="Amidohydrolase-related" evidence="2">
    <location>
        <begin position="311"/>
        <end position="402"/>
    </location>
</feature>
<evidence type="ECO:0000259" key="2">
    <source>
        <dbReference type="Pfam" id="PF01979"/>
    </source>
</evidence>
<dbReference type="OrthoDB" id="9802793at2"/>
<dbReference type="Proteomes" id="UP000187735">
    <property type="component" value="Chromosome"/>
</dbReference>
<dbReference type="SUPFAM" id="SSF51338">
    <property type="entry name" value="Composite domain of metallo-dependent hydrolases"/>
    <property type="match status" value="1"/>
</dbReference>
<dbReference type="PANTHER" id="PTHR43135">
    <property type="entry name" value="ALPHA-D-RIBOSE 1-METHYLPHOSPHONATE 5-TRIPHOSPHATE DIPHOSPHATASE"/>
    <property type="match status" value="1"/>
</dbReference>
<name>A0A1P8WC57_9PLAN</name>
<dbReference type="Gene3D" id="3.20.20.140">
    <property type="entry name" value="Metal-dependent hydrolases"/>
    <property type="match status" value="1"/>
</dbReference>
<dbReference type="InterPro" id="IPR006680">
    <property type="entry name" value="Amidohydro-rel"/>
</dbReference>